<feature type="signal peptide" evidence="1">
    <location>
        <begin position="1"/>
        <end position="23"/>
    </location>
</feature>
<dbReference type="Proteomes" id="UP001064971">
    <property type="component" value="Chromosome"/>
</dbReference>
<dbReference type="EMBL" id="AP026560">
    <property type="protein sequence ID" value="BDP40824.1"/>
    <property type="molecule type" value="Genomic_DNA"/>
</dbReference>
<accession>A0ABM8AAN4</accession>
<dbReference type="RefSeq" id="WP_264776632.1">
    <property type="nucleotide sequence ID" value="NZ_AP026560.1"/>
</dbReference>
<keyword evidence="3" id="KW-1185">Reference proteome</keyword>
<organism evidence="2 3">
    <name type="scientific">Deinococcus aetherius</name>
    <dbReference type="NCBI Taxonomy" id="200252"/>
    <lineage>
        <taxon>Bacteria</taxon>
        <taxon>Thermotogati</taxon>
        <taxon>Deinococcota</taxon>
        <taxon>Deinococci</taxon>
        <taxon>Deinococcales</taxon>
        <taxon>Deinococcaceae</taxon>
        <taxon>Deinococcus</taxon>
    </lineage>
</organism>
<feature type="chain" id="PRO_5047361655" evidence="1">
    <location>
        <begin position="24"/>
        <end position="123"/>
    </location>
</feature>
<gene>
    <name evidence="2" type="ORF">DAETH_07930</name>
</gene>
<reference evidence="2" key="1">
    <citation type="submission" date="2022-07" db="EMBL/GenBank/DDBJ databases">
        <title>Complete Genome Sequence of the Radioresistant Bacterium Deinococcus aetherius ST0316, Isolated from the Air Dust collected in Lower Stratosphere above Japan.</title>
        <authorList>
            <person name="Satoh K."/>
            <person name="Hagiwara K."/>
            <person name="Katsumata K."/>
            <person name="Kubo A."/>
            <person name="Yokobori S."/>
            <person name="Yamagishi A."/>
            <person name="Oono Y."/>
            <person name="Narumi I."/>
        </authorList>
    </citation>
    <scope>NUCLEOTIDE SEQUENCE</scope>
    <source>
        <strain evidence="2">ST0316</strain>
    </source>
</reference>
<evidence type="ECO:0000256" key="1">
    <source>
        <dbReference type="SAM" id="SignalP"/>
    </source>
</evidence>
<keyword evidence="1" id="KW-0732">Signal</keyword>
<proteinExistence type="predicted"/>
<sequence length="123" mass="12898">MRRAGLLALLAALGVGLAARAHTAELALRPAFAGAVLEGRITAAGADELTGVWSPQGRARLLRCAPRCMTVSAIPLQGTLLVNGDTPYRVALGGDFRAGGRVKLTLQFRSTELLNVDAPVRRP</sequence>
<evidence type="ECO:0000313" key="2">
    <source>
        <dbReference type="EMBL" id="BDP40824.1"/>
    </source>
</evidence>
<evidence type="ECO:0000313" key="3">
    <source>
        <dbReference type="Proteomes" id="UP001064971"/>
    </source>
</evidence>
<protein>
    <submittedName>
        <fullName evidence="2">Uncharacterized protein</fullName>
    </submittedName>
</protein>
<name>A0ABM8AAN4_9DEIO</name>